<feature type="domain" description="Helix-hairpin-helix DNA-binding motif class 1" evidence="2">
    <location>
        <begin position="103"/>
        <end position="122"/>
    </location>
</feature>
<dbReference type="Proteomes" id="UP000473278">
    <property type="component" value="Unassembled WGS sequence"/>
</dbReference>
<dbReference type="InterPro" id="IPR010994">
    <property type="entry name" value="RuvA_2-like"/>
</dbReference>
<dbReference type="PANTHER" id="PTHR21180:SF32">
    <property type="entry name" value="ENDONUCLEASE_EXONUCLEASE_PHOSPHATASE FAMILY DOMAIN-CONTAINING PROTEIN 1"/>
    <property type="match status" value="1"/>
</dbReference>
<evidence type="ECO:0000256" key="1">
    <source>
        <dbReference type="SAM" id="SignalP"/>
    </source>
</evidence>
<sequence>MVKQLVIGILFWLIFGQSFAFQQDSTHSDIQVEIESVLEEIDMPETETNAEQLIQLLQDLQLNPVNVNNANKDDLLLIPGVNLKIADAIISYREKHDGFQSMEELLAVRGIGPVTLTKIKPYVTTGTSGAGKKAGYGNIRYWSAGGRLQMYSRVQQKLQKAEGYKRLPVDGGYVGNEAKYYQRTHYRSRHLSVNITQEKDPGEPMGGTAGLDYLSWHVALKDNGLLKDLVVGDYSLSFGQGLVLWSGGAFGKGRETVGNANRKERGIAPYTSAQETNFYRGGAVTLGGRLQLTGFYSMRKQSAAVVSGDTLSFPQKSGLYRTLNERGRQHNLQQELYGGNLRMEFPYGYVGATAYKTVFSKYIEGSNAVSDQYEFSGLSNTVAGINYRFMIFSSTLFGEVAASENRGYGLITGMESPFGEDTEITLAYRNYTKDFQSLMADGFGEASGIPRNEEGLYLGLRHAIGNRFTVSGYFDRYYFPAPRFGTIQPNSGYDWLGLLEMNIYSNLNIYLQVRGERKEDEYTVTDILGRSVRKLGIAMRRTYRIQLEHWVNKKIRLRSRGEYVQGKKGGEDLASGYLIYQDIRVLVTPKLKIDGRVTVFETDNFNARVYQFENDLLYVMSSEMLYGEGQRFYVLLNYEPIRFLEMWAKFGITIYEDQLTVGSGLEEIMGNRRSEVGAQVRLKF</sequence>
<gene>
    <name evidence="3" type="ORF">G3570_04645</name>
</gene>
<protein>
    <submittedName>
        <fullName evidence="3">Helix-hairpin-helix domain-containing protein</fullName>
    </submittedName>
</protein>
<feature type="signal peptide" evidence="1">
    <location>
        <begin position="1"/>
        <end position="20"/>
    </location>
</feature>
<evidence type="ECO:0000313" key="4">
    <source>
        <dbReference type="Proteomes" id="UP000473278"/>
    </source>
</evidence>
<keyword evidence="4" id="KW-1185">Reference proteome</keyword>
<dbReference type="InterPro" id="IPR051675">
    <property type="entry name" value="Endo/Exo/Phosphatase_dom_1"/>
</dbReference>
<comment type="caution">
    <text evidence="3">The sequence shown here is derived from an EMBL/GenBank/DDBJ whole genome shotgun (WGS) entry which is preliminary data.</text>
</comment>
<accession>A0A6M1SSR3</accession>
<dbReference type="RefSeq" id="WP_165139791.1">
    <property type="nucleotide sequence ID" value="NZ_JAALLT010000002.1"/>
</dbReference>
<dbReference type="Gene3D" id="1.10.150.320">
    <property type="entry name" value="Photosystem II 12 kDa extrinsic protein"/>
    <property type="match status" value="1"/>
</dbReference>
<keyword evidence="1" id="KW-0732">Signal</keyword>
<evidence type="ECO:0000313" key="3">
    <source>
        <dbReference type="EMBL" id="NGP75910.1"/>
    </source>
</evidence>
<dbReference type="GO" id="GO:0015628">
    <property type="term" value="P:protein secretion by the type II secretion system"/>
    <property type="evidence" value="ECO:0007669"/>
    <property type="project" value="TreeGrafter"/>
</dbReference>
<feature type="chain" id="PRO_5026660185" evidence="1">
    <location>
        <begin position="21"/>
        <end position="684"/>
    </location>
</feature>
<organism evidence="3 4">
    <name type="scientific">Halalkalibaculum roseum</name>
    <dbReference type="NCBI Taxonomy" id="2709311"/>
    <lineage>
        <taxon>Bacteria</taxon>
        <taxon>Pseudomonadati</taxon>
        <taxon>Balneolota</taxon>
        <taxon>Balneolia</taxon>
        <taxon>Balneolales</taxon>
        <taxon>Balneolaceae</taxon>
        <taxon>Halalkalibaculum</taxon>
    </lineage>
</organism>
<feature type="domain" description="Helix-hairpin-helix DNA-binding motif class 1" evidence="2">
    <location>
        <begin position="73"/>
        <end position="92"/>
    </location>
</feature>
<dbReference type="GO" id="GO:0015627">
    <property type="term" value="C:type II protein secretion system complex"/>
    <property type="evidence" value="ECO:0007669"/>
    <property type="project" value="TreeGrafter"/>
</dbReference>
<proteinExistence type="predicted"/>
<name>A0A6M1SSR3_9BACT</name>
<dbReference type="AlphaFoldDB" id="A0A6M1SSR3"/>
<dbReference type="GO" id="GO:0003677">
    <property type="term" value="F:DNA binding"/>
    <property type="evidence" value="ECO:0007669"/>
    <property type="project" value="InterPro"/>
</dbReference>
<dbReference type="GO" id="GO:0006281">
    <property type="term" value="P:DNA repair"/>
    <property type="evidence" value="ECO:0007669"/>
    <property type="project" value="InterPro"/>
</dbReference>
<dbReference type="SMART" id="SM00278">
    <property type="entry name" value="HhH1"/>
    <property type="match status" value="2"/>
</dbReference>
<dbReference type="EMBL" id="JAALLT010000002">
    <property type="protein sequence ID" value="NGP75910.1"/>
    <property type="molecule type" value="Genomic_DNA"/>
</dbReference>
<dbReference type="PANTHER" id="PTHR21180">
    <property type="entry name" value="ENDONUCLEASE/EXONUCLEASE/PHOSPHATASE FAMILY DOMAIN-CONTAINING PROTEIN 1"/>
    <property type="match status" value="1"/>
</dbReference>
<reference evidence="3 4" key="1">
    <citation type="submission" date="2020-02" db="EMBL/GenBank/DDBJ databases">
        <title>Balneolaceae bacterium YR4-1, complete genome.</title>
        <authorList>
            <person name="Li Y."/>
            <person name="Wu S."/>
        </authorList>
    </citation>
    <scope>NUCLEOTIDE SEQUENCE [LARGE SCALE GENOMIC DNA]</scope>
    <source>
        <strain evidence="3 4">YR4-1</strain>
    </source>
</reference>
<dbReference type="InterPro" id="IPR003583">
    <property type="entry name" value="Hlx-hairpin-Hlx_DNA-bd_motif"/>
</dbReference>
<evidence type="ECO:0000259" key="2">
    <source>
        <dbReference type="SMART" id="SM00278"/>
    </source>
</evidence>
<dbReference type="SUPFAM" id="SSF47781">
    <property type="entry name" value="RuvA domain 2-like"/>
    <property type="match status" value="1"/>
</dbReference>
<dbReference type="Pfam" id="PF12836">
    <property type="entry name" value="HHH_3"/>
    <property type="match status" value="1"/>
</dbReference>